<reference evidence="1" key="1">
    <citation type="submission" date="2020-03" db="EMBL/GenBank/DDBJ databases">
        <title>The deep terrestrial virosphere.</title>
        <authorList>
            <person name="Holmfeldt K."/>
            <person name="Nilsson E."/>
            <person name="Simone D."/>
            <person name="Lopez-Fernandez M."/>
            <person name="Wu X."/>
            <person name="de Brujin I."/>
            <person name="Lundin D."/>
            <person name="Andersson A."/>
            <person name="Bertilsson S."/>
            <person name="Dopson M."/>
        </authorList>
    </citation>
    <scope>NUCLEOTIDE SEQUENCE</scope>
    <source>
        <strain evidence="1">MM415A01141</strain>
    </source>
</reference>
<accession>A0A6M3K8G6</accession>
<gene>
    <name evidence="1" type="ORF">MM415A01141_0015</name>
</gene>
<sequence>MKLFDVIGQSNYLPALRQARNDGICSLRADMTIVFTKKAELDSPWIVVPDSQRECLIPHSFLLPYFNIIAQDCFDCWKCVYRPPTLKKLFEVFEFQQKRGISAKCGIERRGYSGHKGGYGAFWYVPLGSGLKEAREYTKDLNKQLSGIGASVFLKRGCTEFENVFGPSDKWDHLREPFAEFEKGLRKYIVVENEVPLNTEAGKERELDVIQRWIIHAAEHGDPTYLEYKEKPFWAPSVTYNGSSHREEDYASTYRTAKAEGETADRPRIALV</sequence>
<name>A0A6M3K8G6_9ZZZZ</name>
<organism evidence="1">
    <name type="scientific">viral metagenome</name>
    <dbReference type="NCBI Taxonomy" id="1070528"/>
    <lineage>
        <taxon>unclassified sequences</taxon>
        <taxon>metagenomes</taxon>
        <taxon>organismal metagenomes</taxon>
    </lineage>
</organism>
<protein>
    <submittedName>
        <fullName evidence="1">Uncharacterized protein</fullName>
    </submittedName>
</protein>
<proteinExistence type="predicted"/>
<dbReference type="AlphaFoldDB" id="A0A6M3K8G6"/>
<dbReference type="EMBL" id="MT142319">
    <property type="protein sequence ID" value="QJA78080.1"/>
    <property type="molecule type" value="Genomic_DNA"/>
</dbReference>
<evidence type="ECO:0000313" key="1">
    <source>
        <dbReference type="EMBL" id="QJA78080.1"/>
    </source>
</evidence>